<proteinExistence type="predicted"/>
<dbReference type="Proteomes" id="UP000838878">
    <property type="component" value="Chromosome 2"/>
</dbReference>
<organism evidence="1 2">
    <name type="scientific">Brenthis ino</name>
    <name type="common">lesser marbled fritillary</name>
    <dbReference type="NCBI Taxonomy" id="405034"/>
    <lineage>
        <taxon>Eukaryota</taxon>
        <taxon>Metazoa</taxon>
        <taxon>Ecdysozoa</taxon>
        <taxon>Arthropoda</taxon>
        <taxon>Hexapoda</taxon>
        <taxon>Insecta</taxon>
        <taxon>Pterygota</taxon>
        <taxon>Neoptera</taxon>
        <taxon>Endopterygota</taxon>
        <taxon>Lepidoptera</taxon>
        <taxon>Glossata</taxon>
        <taxon>Ditrysia</taxon>
        <taxon>Papilionoidea</taxon>
        <taxon>Nymphalidae</taxon>
        <taxon>Heliconiinae</taxon>
        <taxon>Argynnini</taxon>
        <taxon>Brenthis</taxon>
    </lineage>
</organism>
<accession>A0A8J9UJ22</accession>
<sequence length="228" mass="25244">MAQQHLNYWWPTSTKTIGGPTTPKLLVAQQHQNYWWPNNTKTIGGPTTPKLLVAQQHQNYWWPNNTKTIGGPTTPKLLVALQHPTLLVVHQHQSYWWPNNTKTIGGPSTPKLLVARQHQNYWWPVNTKTIGGPSTPKLLHLIMSSNDYAVVTSNNDDLISDVADSGVVRDIGRAASFAGIAGKFMSYHRSSPTLSVRLGASYVCTQCVLVRAQCTRQPTAVVKSVTPS</sequence>
<dbReference type="OrthoDB" id="10430313at2759"/>
<name>A0A8J9UJ22_9NEOP</name>
<gene>
    <name evidence="1" type="ORF">BINO364_LOCUS7047</name>
</gene>
<reference evidence="1" key="1">
    <citation type="submission" date="2021-12" db="EMBL/GenBank/DDBJ databases">
        <authorList>
            <person name="Martin H S."/>
        </authorList>
    </citation>
    <scope>NUCLEOTIDE SEQUENCE</scope>
</reference>
<dbReference type="AlphaFoldDB" id="A0A8J9UJ22"/>
<evidence type="ECO:0000313" key="1">
    <source>
        <dbReference type="EMBL" id="CAH0720877.1"/>
    </source>
</evidence>
<evidence type="ECO:0000313" key="2">
    <source>
        <dbReference type="Proteomes" id="UP000838878"/>
    </source>
</evidence>
<feature type="non-terminal residue" evidence="1">
    <location>
        <position position="228"/>
    </location>
</feature>
<keyword evidence="2" id="KW-1185">Reference proteome</keyword>
<dbReference type="EMBL" id="OV170222">
    <property type="protein sequence ID" value="CAH0720877.1"/>
    <property type="molecule type" value="Genomic_DNA"/>
</dbReference>
<protein>
    <submittedName>
        <fullName evidence="1">Uncharacterized protein</fullName>
    </submittedName>
</protein>